<evidence type="ECO:0000313" key="3">
    <source>
        <dbReference type="EMBL" id="MBB5040677.1"/>
    </source>
</evidence>
<protein>
    <submittedName>
        <fullName evidence="3">Putative NADPH-quinone reductase</fullName>
    </submittedName>
</protein>
<keyword evidence="4" id="KW-1185">Reference proteome</keyword>
<sequence length="195" mass="21544">MSKTLILLFHSGPNRSRANAALAAAAASLPGVEVADIHALYPDGRIDIDREVARLLSADRIVFQFPIQWYSAPPVLKAWENAVLTRMYYLAYETEGRLLEGRPLLVAATAGNVPEAYGPGGANAFTMAELLRPLEATARRCGLLWQAPFLLFRADRLDDLALHGAARDYAALLEEWRRAGEPAEDPRRYLVEAWG</sequence>
<dbReference type="InterPro" id="IPR003680">
    <property type="entry name" value="Flavodoxin_fold"/>
</dbReference>
<dbReference type="SUPFAM" id="SSF52218">
    <property type="entry name" value="Flavoproteins"/>
    <property type="match status" value="1"/>
</dbReference>
<dbReference type="AlphaFoldDB" id="A0A7W7YR64"/>
<dbReference type="GO" id="GO:0010181">
    <property type="term" value="F:FMN binding"/>
    <property type="evidence" value="ECO:0007669"/>
    <property type="project" value="TreeGrafter"/>
</dbReference>
<accession>A0A7W7YR64</accession>
<dbReference type="PANTHER" id="PTHR47307:SF1">
    <property type="entry name" value="GLUTATHIONE-REGULATED POTASSIUM-EFFLUX SYSTEM ANCILLARY PROTEIN KEFG"/>
    <property type="match status" value="1"/>
</dbReference>
<dbReference type="Gene3D" id="3.40.50.360">
    <property type="match status" value="1"/>
</dbReference>
<feature type="domain" description="Flavodoxin-like fold" evidence="2">
    <location>
        <begin position="3"/>
        <end position="171"/>
    </location>
</feature>
<name>A0A7W7YR64_9HYPH</name>
<gene>
    <name evidence="3" type="ORF">HNQ66_000055</name>
</gene>
<evidence type="ECO:0000256" key="1">
    <source>
        <dbReference type="ARBA" id="ARBA00023002"/>
    </source>
</evidence>
<evidence type="ECO:0000259" key="2">
    <source>
        <dbReference type="Pfam" id="PF02525"/>
    </source>
</evidence>
<evidence type="ECO:0000313" key="4">
    <source>
        <dbReference type="Proteomes" id="UP000535406"/>
    </source>
</evidence>
<proteinExistence type="predicted"/>
<reference evidence="3 4" key="1">
    <citation type="submission" date="2020-08" db="EMBL/GenBank/DDBJ databases">
        <title>Genomic Encyclopedia of Type Strains, Phase IV (KMG-IV): sequencing the most valuable type-strain genomes for metagenomic binning, comparative biology and taxonomic classification.</title>
        <authorList>
            <person name="Goeker M."/>
        </authorList>
    </citation>
    <scope>NUCLEOTIDE SEQUENCE [LARGE SCALE GENOMIC DNA]</scope>
    <source>
        <strain evidence="3 4">DSM 21319</strain>
    </source>
</reference>
<dbReference type="PANTHER" id="PTHR47307">
    <property type="entry name" value="GLUTATHIONE-REGULATED POTASSIUM-EFFLUX SYSTEM ANCILLARY PROTEIN KEFG"/>
    <property type="match status" value="1"/>
</dbReference>
<comment type="caution">
    <text evidence="3">The sequence shown here is derived from an EMBL/GenBank/DDBJ whole genome shotgun (WGS) entry which is preliminary data.</text>
</comment>
<dbReference type="Pfam" id="PF02525">
    <property type="entry name" value="Flavodoxin_2"/>
    <property type="match status" value="1"/>
</dbReference>
<dbReference type="InterPro" id="IPR046980">
    <property type="entry name" value="KefG/KefF"/>
</dbReference>
<dbReference type="RefSeq" id="WP_184139679.1">
    <property type="nucleotide sequence ID" value="NZ_JACHIK010000001.1"/>
</dbReference>
<dbReference type="InterPro" id="IPR029039">
    <property type="entry name" value="Flavoprotein-like_sf"/>
</dbReference>
<dbReference type="Proteomes" id="UP000535406">
    <property type="component" value="Unassembled WGS sequence"/>
</dbReference>
<dbReference type="GO" id="GO:0003955">
    <property type="term" value="F:NAD(P)H dehydrogenase (quinone) activity"/>
    <property type="evidence" value="ECO:0007669"/>
    <property type="project" value="TreeGrafter"/>
</dbReference>
<organism evidence="3 4">
    <name type="scientific">Shinella fusca</name>
    <dbReference type="NCBI Taxonomy" id="544480"/>
    <lineage>
        <taxon>Bacteria</taxon>
        <taxon>Pseudomonadati</taxon>
        <taxon>Pseudomonadota</taxon>
        <taxon>Alphaproteobacteria</taxon>
        <taxon>Hyphomicrobiales</taxon>
        <taxon>Rhizobiaceae</taxon>
        <taxon>Shinella</taxon>
    </lineage>
</organism>
<keyword evidence="1" id="KW-0560">Oxidoreductase</keyword>
<dbReference type="GO" id="GO:0009055">
    <property type="term" value="F:electron transfer activity"/>
    <property type="evidence" value="ECO:0007669"/>
    <property type="project" value="TreeGrafter"/>
</dbReference>
<dbReference type="EMBL" id="JACHIK010000001">
    <property type="protein sequence ID" value="MBB5040677.1"/>
    <property type="molecule type" value="Genomic_DNA"/>
</dbReference>